<feature type="domain" description="Protein kinase" evidence="1">
    <location>
        <begin position="1"/>
        <end position="274"/>
    </location>
</feature>
<dbReference type="InterPro" id="IPR000719">
    <property type="entry name" value="Prot_kinase_dom"/>
</dbReference>
<proteinExistence type="predicted"/>
<dbReference type="Pfam" id="PF00069">
    <property type="entry name" value="Pkinase"/>
    <property type="match status" value="1"/>
</dbReference>
<organism evidence="2 5">
    <name type="scientific">Orbilia oligospora</name>
    <name type="common">Nematode-trapping fungus</name>
    <name type="synonym">Arthrobotrys oligospora</name>
    <dbReference type="NCBI Taxonomy" id="2813651"/>
    <lineage>
        <taxon>Eukaryota</taxon>
        <taxon>Fungi</taxon>
        <taxon>Dikarya</taxon>
        <taxon>Ascomycota</taxon>
        <taxon>Pezizomycotina</taxon>
        <taxon>Orbiliomycetes</taxon>
        <taxon>Orbiliales</taxon>
        <taxon>Orbiliaceae</taxon>
        <taxon>Orbilia</taxon>
    </lineage>
</organism>
<dbReference type="SMART" id="SM00220">
    <property type="entry name" value="S_TKc"/>
    <property type="match status" value="1"/>
</dbReference>
<dbReference type="GO" id="GO:0004672">
    <property type="term" value="F:protein kinase activity"/>
    <property type="evidence" value="ECO:0007669"/>
    <property type="project" value="InterPro"/>
</dbReference>
<dbReference type="EMBL" id="JAABOE010000001">
    <property type="protein sequence ID" value="KAF3192512.1"/>
    <property type="molecule type" value="Genomic_DNA"/>
</dbReference>
<comment type="caution">
    <text evidence="2">The sequence shown here is derived from an EMBL/GenBank/DDBJ whole genome shotgun (WGS) entry which is preliminary data.</text>
</comment>
<dbReference type="Proteomes" id="UP000479691">
    <property type="component" value="Unassembled WGS sequence"/>
</dbReference>
<accession>A0A7C8Q4J5</accession>
<evidence type="ECO:0000313" key="2">
    <source>
        <dbReference type="EMBL" id="KAF3192512.1"/>
    </source>
</evidence>
<evidence type="ECO:0000313" key="5">
    <source>
        <dbReference type="Proteomes" id="UP000479691"/>
    </source>
</evidence>
<dbReference type="SUPFAM" id="SSF56112">
    <property type="entry name" value="Protein kinase-like (PK-like)"/>
    <property type="match status" value="1"/>
</dbReference>
<evidence type="ECO:0000313" key="4">
    <source>
        <dbReference type="Proteomes" id="UP000472727"/>
    </source>
</evidence>
<sequence>MRTPTSNAEQQPGDILWDDIFHINPCGFAVPKNPLPELSTHESRGFSLDPIYEYKGFAIKCDVPYREFDMAKLAGDCGVKVHGYVLRTYKDYPELQLCRVGLVMEIGRPLADYIKTISDIEPEKLRVKNEMISVVERLHTERRMVHGDIKPANFLICQDSKIRLCDFESGRPEDEPVELWGPLVDDLGGTAFTDRYQNKHREQYVPPTRNDDWYALVISVWELYTGKTPFESISDTEELRDHRRTGQTVDLTEVKDSETREWIRKILREGDALA</sequence>
<reference evidence="4 5" key="1">
    <citation type="submission" date="2019-06" db="EMBL/GenBank/DDBJ databases">
        <authorList>
            <person name="Palmer J.M."/>
        </authorList>
    </citation>
    <scope>NUCLEOTIDE SEQUENCE [LARGE SCALE GENOMIC DNA]</scope>
    <source>
        <strain evidence="3 4">TWF106</strain>
        <strain evidence="2 5">TWF788</strain>
    </source>
</reference>
<dbReference type="Proteomes" id="UP000472727">
    <property type="component" value="Unassembled WGS sequence"/>
</dbReference>
<dbReference type="Gene3D" id="1.10.510.10">
    <property type="entry name" value="Transferase(Phosphotransferase) domain 1"/>
    <property type="match status" value="1"/>
</dbReference>
<dbReference type="EMBL" id="WIWS01000076">
    <property type="protein sequence ID" value="KAF3211171.1"/>
    <property type="molecule type" value="Genomic_DNA"/>
</dbReference>
<evidence type="ECO:0000259" key="1">
    <source>
        <dbReference type="PROSITE" id="PS50011"/>
    </source>
</evidence>
<protein>
    <recommendedName>
        <fullName evidence="1">Protein kinase domain-containing protein</fullName>
    </recommendedName>
</protein>
<dbReference type="InterPro" id="IPR011009">
    <property type="entry name" value="Kinase-like_dom_sf"/>
</dbReference>
<gene>
    <name evidence="3" type="ORF">TWF106_010309</name>
    <name evidence="2" type="ORF">TWF788_000123</name>
</gene>
<name>A0A7C8Q4J5_ORBOL</name>
<dbReference type="GO" id="GO:0005524">
    <property type="term" value="F:ATP binding"/>
    <property type="evidence" value="ECO:0007669"/>
    <property type="project" value="InterPro"/>
</dbReference>
<dbReference type="InterPro" id="IPR008271">
    <property type="entry name" value="Ser/Thr_kinase_AS"/>
</dbReference>
<dbReference type="PROSITE" id="PS00108">
    <property type="entry name" value="PROTEIN_KINASE_ST"/>
    <property type="match status" value="1"/>
</dbReference>
<evidence type="ECO:0000313" key="3">
    <source>
        <dbReference type="EMBL" id="KAF3211171.1"/>
    </source>
</evidence>
<dbReference type="AlphaFoldDB" id="A0A7C8Q4J5"/>
<dbReference type="PROSITE" id="PS50011">
    <property type="entry name" value="PROTEIN_KINASE_DOM"/>
    <property type="match status" value="1"/>
</dbReference>